<evidence type="ECO:0000256" key="1">
    <source>
        <dbReference type="ARBA" id="ARBA00004651"/>
    </source>
</evidence>
<dbReference type="GO" id="GO:0005886">
    <property type="term" value="C:plasma membrane"/>
    <property type="evidence" value="ECO:0007669"/>
    <property type="project" value="UniProtKB-SubCell"/>
</dbReference>
<comment type="subcellular location">
    <subcellularLocation>
        <location evidence="1">Cell membrane</location>
        <topology evidence="1">Multi-pass membrane protein</topology>
    </subcellularLocation>
</comment>
<name>A0AB39VL62_9GAMM</name>
<organism evidence="11">
    <name type="scientific">Rouxiella sp. WC2420</name>
    <dbReference type="NCBI Taxonomy" id="3234145"/>
    <lineage>
        <taxon>Bacteria</taxon>
        <taxon>Pseudomonadati</taxon>
        <taxon>Pseudomonadota</taxon>
        <taxon>Gammaproteobacteria</taxon>
        <taxon>Enterobacterales</taxon>
        <taxon>Yersiniaceae</taxon>
        <taxon>Rouxiella</taxon>
    </lineage>
</organism>
<dbReference type="EMBL" id="CP165628">
    <property type="protein sequence ID" value="XDU70326.1"/>
    <property type="molecule type" value="Genomic_DNA"/>
</dbReference>
<feature type="transmembrane region" description="Helical" evidence="9">
    <location>
        <begin position="341"/>
        <end position="359"/>
    </location>
</feature>
<dbReference type="CDD" id="cd17471">
    <property type="entry name" value="MFS_Set"/>
    <property type="match status" value="1"/>
</dbReference>
<dbReference type="GO" id="GO:1904659">
    <property type="term" value="P:D-glucose transmembrane transport"/>
    <property type="evidence" value="ECO:0007669"/>
    <property type="project" value="TreeGrafter"/>
</dbReference>
<keyword evidence="3" id="KW-0813">Transport</keyword>
<evidence type="ECO:0000256" key="8">
    <source>
        <dbReference type="ARBA" id="ARBA00023136"/>
    </source>
</evidence>
<dbReference type="PANTHER" id="PTHR23535:SF2">
    <property type="entry name" value="SUGAR EFFLUX TRANSPORTER A-RELATED"/>
    <property type="match status" value="1"/>
</dbReference>
<evidence type="ECO:0000256" key="4">
    <source>
        <dbReference type="ARBA" id="ARBA00022475"/>
    </source>
</evidence>
<dbReference type="GO" id="GO:0036448">
    <property type="term" value="P:cellular response to glucose-phosphate stress"/>
    <property type="evidence" value="ECO:0007669"/>
    <property type="project" value="TreeGrafter"/>
</dbReference>
<dbReference type="InterPro" id="IPR036259">
    <property type="entry name" value="MFS_trans_sf"/>
</dbReference>
<dbReference type="Gene3D" id="1.20.1250.20">
    <property type="entry name" value="MFS general substrate transporter like domains"/>
    <property type="match status" value="2"/>
</dbReference>
<dbReference type="InterPro" id="IPR011701">
    <property type="entry name" value="MFS"/>
</dbReference>
<feature type="transmembrane region" description="Helical" evidence="9">
    <location>
        <begin position="82"/>
        <end position="99"/>
    </location>
</feature>
<sequence length="392" mass="41786">MELEQQAVGSNQLVSAAFMATVLLLGISGAFQWPVLSLFLTRNTGATPMMVGAFYTVNAIAGIGMSQLIARRSDATGNRRNLIIACCSIAVVNALLFAYNRHYWVLISLGVLMSAVSIAAMPQVFALARQYADQTGGEVVKFTTRMRAQISLSWIVAPPLAFFTLAHFGFTVLYLIVASLFALALVLVVALLPSLPALPVQAIETGPNVSKTKDRDVWWLFAAFALLWAGDAMYLIDMPLYILSLSHIAAGFAGWLLGVGAGFEVLIVLFSAPLIHRFGKRPLLLVGVLSAVVFYAGMALVDSPLALMAIQIFNALFIGIVGGMGMLYMQDLLPAAPGSASTLYSNSVSTGAIIAGLLQGLVSENLGHQPVYWVAMVISLLALGMALRVKKA</sequence>
<feature type="transmembrane region" description="Helical" evidence="9">
    <location>
        <begin position="307"/>
        <end position="329"/>
    </location>
</feature>
<keyword evidence="7 9" id="KW-1133">Transmembrane helix</keyword>
<evidence type="ECO:0000313" key="11">
    <source>
        <dbReference type="EMBL" id="XDU70326.1"/>
    </source>
</evidence>
<dbReference type="Pfam" id="PF07690">
    <property type="entry name" value="MFS_1"/>
    <property type="match status" value="1"/>
</dbReference>
<dbReference type="RefSeq" id="WP_369787886.1">
    <property type="nucleotide sequence ID" value="NZ_CP165628.1"/>
</dbReference>
<feature type="transmembrane region" description="Helical" evidence="9">
    <location>
        <begin position="148"/>
        <end position="166"/>
    </location>
</feature>
<dbReference type="InterPro" id="IPR020846">
    <property type="entry name" value="MFS_dom"/>
</dbReference>
<dbReference type="GO" id="GO:0005351">
    <property type="term" value="F:carbohydrate:proton symporter activity"/>
    <property type="evidence" value="ECO:0007669"/>
    <property type="project" value="TreeGrafter"/>
</dbReference>
<evidence type="ECO:0000256" key="9">
    <source>
        <dbReference type="SAM" id="Phobius"/>
    </source>
</evidence>
<dbReference type="AlphaFoldDB" id="A0AB39VL62"/>
<reference evidence="11" key="1">
    <citation type="submission" date="2024-07" db="EMBL/GenBank/DDBJ databases">
        <authorList>
            <person name="Biller S.J."/>
        </authorList>
    </citation>
    <scope>NUCLEOTIDE SEQUENCE</scope>
    <source>
        <strain evidence="11">WC2420</strain>
    </source>
</reference>
<feature type="domain" description="Major facilitator superfamily (MFS) profile" evidence="10">
    <location>
        <begin position="14"/>
        <end position="392"/>
    </location>
</feature>
<feature type="transmembrane region" description="Helical" evidence="9">
    <location>
        <begin position="371"/>
        <end position="389"/>
    </location>
</feature>
<keyword evidence="8 9" id="KW-0472">Membrane</keyword>
<dbReference type="PANTHER" id="PTHR23535">
    <property type="entry name" value="SUGAR EFFLUX TRANSPORTER A-RELATED"/>
    <property type="match status" value="1"/>
</dbReference>
<comment type="similarity">
    <text evidence="2">Belongs to the major facilitator superfamily. Set transporter family.</text>
</comment>
<feature type="transmembrane region" description="Helical" evidence="9">
    <location>
        <begin position="282"/>
        <end position="301"/>
    </location>
</feature>
<proteinExistence type="inferred from homology"/>
<feature type="transmembrane region" description="Helical" evidence="9">
    <location>
        <begin position="105"/>
        <end position="128"/>
    </location>
</feature>
<dbReference type="GO" id="GO:0015767">
    <property type="term" value="P:lactose transport"/>
    <property type="evidence" value="ECO:0007669"/>
    <property type="project" value="TreeGrafter"/>
</dbReference>
<evidence type="ECO:0000259" key="10">
    <source>
        <dbReference type="PROSITE" id="PS50850"/>
    </source>
</evidence>
<evidence type="ECO:0000256" key="3">
    <source>
        <dbReference type="ARBA" id="ARBA00022448"/>
    </source>
</evidence>
<dbReference type="PROSITE" id="PS50850">
    <property type="entry name" value="MFS"/>
    <property type="match status" value="1"/>
</dbReference>
<dbReference type="SUPFAM" id="SSF103473">
    <property type="entry name" value="MFS general substrate transporter"/>
    <property type="match status" value="1"/>
</dbReference>
<accession>A0AB39VL62</accession>
<protein>
    <submittedName>
        <fullName evidence="11">Sugar efflux transporter</fullName>
    </submittedName>
</protein>
<evidence type="ECO:0000256" key="6">
    <source>
        <dbReference type="ARBA" id="ARBA00022692"/>
    </source>
</evidence>
<feature type="transmembrane region" description="Helical" evidence="9">
    <location>
        <begin position="217"/>
        <end position="236"/>
    </location>
</feature>
<feature type="transmembrane region" description="Helical" evidence="9">
    <location>
        <begin position="12"/>
        <end position="33"/>
    </location>
</feature>
<feature type="transmembrane region" description="Helical" evidence="9">
    <location>
        <begin position="248"/>
        <end position="270"/>
    </location>
</feature>
<evidence type="ECO:0000256" key="2">
    <source>
        <dbReference type="ARBA" id="ARBA00006523"/>
    </source>
</evidence>
<gene>
    <name evidence="11" type="ORF">AB3G37_12040</name>
</gene>
<evidence type="ECO:0000256" key="7">
    <source>
        <dbReference type="ARBA" id="ARBA00022989"/>
    </source>
</evidence>
<keyword evidence="6 9" id="KW-0812">Transmembrane</keyword>
<keyword evidence="4" id="KW-1003">Cell membrane</keyword>
<evidence type="ECO:0000256" key="5">
    <source>
        <dbReference type="ARBA" id="ARBA00022597"/>
    </source>
</evidence>
<feature type="transmembrane region" description="Helical" evidence="9">
    <location>
        <begin position="172"/>
        <end position="196"/>
    </location>
</feature>
<feature type="transmembrane region" description="Helical" evidence="9">
    <location>
        <begin position="53"/>
        <end position="70"/>
    </location>
</feature>
<keyword evidence="5" id="KW-0762">Sugar transport</keyword>